<feature type="transmembrane region" description="Helical" evidence="1">
    <location>
        <begin position="26"/>
        <end position="44"/>
    </location>
</feature>
<dbReference type="Proteomes" id="UP000747542">
    <property type="component" value="Unassembled WGS sequence"/>
</dbReference>
<accession>A0A8J5JC83</accession>
<sequence length="78" mass="8344">MWGVGVAMKEQSKCERGHGGAQQMKSIVAVVAVGVVWACVMGVCEGRPQFIDTITSPFNQAFDTTTNFFSGAGNMITR</sequence>
<dbReference type="AlphaFoldDB" id="A0A8J5JC83"/>
<evidence type="ECO:0000313" key="3">
    <source>
        <dbReference type="Proteomes" id="UP000747542"/>
    </source>
</evidence>
<organism evidence="2 3">
    <name type="scientific">Homarus americanus</name>
    <name type="common">American lobster</name>
    <dbReference type="NCBI Taxonomy" id="6706"/>
    <lineage>
        <taxon>Eukaryota</taxon>
        <taxon>Metazoa</taxon>
        <taxon>Ecdysozoa</taxon>
        <taxon>Arthropoda</taxon>
        <taxon>Crustacea</taxon>
        <taxon>Multicrustacea</taxon>
        <taxon>Malacostraca</taxon>
        <taxon>Eumalacostraca</taxon>
        <taxon>Eucarida</taxon>
        <taxon>Decapoda</taxon>
        <taxon>Pleocyemata</taxon>
        <taxon>Astacidea</taxon>
        <taxon>Nephropoidea</taxon>
        <taxon>Nephropidae</taxon>
        <taxon>Homarus</taxon>
    </lineage>
</organism>
<proteinExistence type="predicted"/>
<reference evidence="2" key="1">
    <citation type="journal article" date="2021" name="Sci. Adv.">
        <title>The American lobster genome reveals insights on longevity, neural, and immune adaptations.</title>
        <authorList>
            <person name="Polinski J.M."/>
            <person name="Zimin A.V."/>
            <person name="Clark K.F."/>
            <person name="Kohn A.B."/>
            <person name="Sadowski N."/>
            <person name="Timp W."/>
            <person name="Ptitsyn A."/>
            <person name="Khanna P."/>
            <person name="Romanova D.Y."/>
            <person name="Williams P."/>
            <person name="Greenwood S.J."/>
            <person name="Moroz L.L."/>
            <person name="Walt D.R."/>
            <person name="Bodnar A.G."/>
        </authorList>
    </citation>
    <scope>NUCLEOTIDE SEQUENCE</scope>
    <source>
        <strain evidence="2">GMGI-L3</strain>
    </source>
</reference>
<gene>
    <name evidence="2" type="ORF">Hamer_G022119</name>
</gene>
<comment type="caution">
    <text evidence="2">The sequence shown here is derived from an EMBL/GenBank/DDBJ whole genome shotgun (WGS) entry which is preliminary data.</text>
</comment>
<keyword evidence="1" id="KW-0812">Transmembrane</keyword>
<evidence type="ECO:0000313" key="2">
    <source>
        <dbReference type="EMBL" id="KAG7154278.1"/>
    </source>
</evidence>
<protein>
    <submittedName>
        <fullName evidence="2">Uncharacterized protein</fullName>
    </submittedName>
</protein>
<keyword evidence="1" id="KW-0472">Membrane</keyword>
<keyword evidence="3" id="KW-1185">Reference proteome</keyword>
<evidence type="ECO:0000256" key="1">
    <source>
        <dbReference type="SAM" id="Phobius"/>
    </source>
</evidence>
<keyword evidence="1" id="KW-1133">Transmembrane helix</keyword>
<name>A0A8J5JC83_HOMAM</name>
<dbReference type="EMBL" id="JAHLQT010044612">
    <property type="protein sequence ID" value="KAG7154278.1"/>
    <property type="molecule type" value="Genomic_DNA"/>
</dbReference>